<accession>A0A4R1NH52</accession>
<keyword evidence="3" id="KW-1185">Reference proteome</keyword>
<proteinExistence type="predicted"/>
<gene>
    <name evidence="2" type="ORF">EZJ58_5220</name>
</gene>
<protein>
    <submittedName>
        <fullName evidence="2">Uncharacterized protein</fullName>
    </submittedName>
</protein>
<reference evidence="2 3" key="1">
    <citation type="submission" date="2019-02" db="EMBL/GenBank/DDBJ databases">
        <title>Investigation of anaerobic lignin degradation for improved lignocellulosic biofuels.</title>
        <authorList>
            <person name="Deangelis K."/>
        </authorList>
    </citation>
    <scope>NUCLEOTIDE SEQUENCE [LARGE SCALE GENOMIC DNA]</scope>
    <source>
        <strain evidence="2 3">159R</strain>
    </source>
</reference>
<evidence type="ECO:0000256" key="1">
    <source>
        <dbReference type="SAM" id="SignalP"/>
    </source>
</evidence>
<keyword evidence="1" id="KW-0732">Signal</keyword>
<organism evidence="2 3">
    <name type="scientific">Sodalis ligni</name>
    <dbReference type="NCBI Taxonomy" id="2697027"/>
    <lineage>
        <taxon>Bacteria</taxon>
        <taxon>Pseudomonadati</taxon>
        <taxon>Pseudomonadota</taxon>
        <taxon>Gammaproteobacteria</taxon>
        <taxon>Enterobacterales</taxon>
        <taxon>Bruguierivoracaceae</taxon>
        <taxon>Sodalis</taxon>
    </lineage>
</organism>
<dbReference type="Proteomes" id="UP000294555">
    <property type="component" value="Unassembled WGS sequence"/>
</dbReference>
<dbReference type="RefSeq" id="WP_132926712.1">
    <property type="nucleotide sequence ID" value="NZ_SJOI01000001.1"/>
</dbReference>
<feature type="chain" id="PRO_5020976550" evidence="1">
    <location>
        <begin position="24"/>
        <end position="164"/>
    </location>
</feature>
<evidence type="ECO:0000313" key="3">
    <source>
        <dbReference type="Proteomes" id="UP000294555"/>
    </source>
</evidence>
<evidence type="ECO:0000313" key="2">
    <source>
        <dbReference type="EMBL" id="TCL06922.1"/>
    </source>
</evidence>
<dbReference type="OrthoDB" id="5525214at2"/>
<sequence>MTKSKLACLLSLFVMFATPAIYANQTENITQGASSNDFLLKNKKTDDEIRKIILKDYLTYHVTKRGPCPCPDMRAKGDSRCGARSAWSRKENKDVLCYNTDVTKDMIADWREHQEQKIAKEPNTEISTVLTKEEIEIEKKVDDFIESFSGKYDAKQNIKQEEVK</sequence>
<comment type="caution">
    <text evidence="2">The sequence shown here is derived from an EMBL/GenBank/DDBJ whole genome shotgun (WGS) entry which is preliminary data.</text>
</comment>
<dbReference type="AlphaFoldDB" id="A0A4R1NH52"/>
<name>A0A4R1NH52_9GAMM</name>
<dbReference type="EMBL" id="SJOI01000001">
    <property type="protein sequence ID" value="TCL06922.1"/>
    <property type="molecule type" value="Genomic_DNA"/>
</dbReference>
<feature type="signal peptide" evidence="1">
    <location>
        <begin position="1"/>
        <end position="23"/>
    </location>
</feature>